<evidence type="ECO:0000256" key="1">
    <source>
        <dbReference type="ARBA" id="ARBA00023125"/>
    </source>
</evidence>
<gene>
    <name evidence="4" type="ORF">ACFQWG_03060</name>
</gene>
<feature type="domain" description="HTH tetR-type" evidence="3">
    <location>
        <begin position="31"/>
        <end position="91"/>
    </location>
</feature>
<proteinExistence type="predicted"/>
<dbReference type="Gene3D" id="1.10.10.60">
    <property type="entry name" value="Homeodomain-like"/>
    <property type="match status" value="1"/>
</dbReference>
<feature type="DNA-binding region" description="H-T-H motif" evidence="2">
    <location>
        <begin position="54"/>
        <end position="73"/>
    </location>
</feature>
<accession>A0ABW2SJA2</accession>
<keyword evidence="1 2" id="KW-0238">DNA-binding</keyword>
<evidence type="ECO:0000256" key="2">
    <source>
        <dbReference type="PROSITE-ProRule" id="PRU00335"/>
    </source>
</evidence>
<dbReference type="RefSeq" id="WP_380971987.1">
    <property type="nucleotide sequence ID" value="NZ_JBHTEF010000001.1"/>
</dbReference>
<dbReference type="Pfam" id="PF00440">
    <property type="entry name" value="TetR_N"/>
    <property type="match status" value="1"/>
</dbReference>
<dbReference type="Proteomes" id="UP001596527">
    <property type="component" value="Unassembled WGS sequence"/>
</dbReference>
<reference evidence="5" key="1">
    <citation type="journal article" date="2019" name="Int. J. Syst. Evol. Microbiol.">
        <title>The Global Catalogue of Microorganisms (GCM) 10K type strain sequencing project: providing services to taxonomists for standard genome sequencing and annotation.</title>
        <authorList>
            <consortium name="The Broad Institute Genomics Platform"/>
            <consortium name="The Broad Institute Genome Sequencing Center for Infectious Disease"/>
            <person name="Wu L."/>
            <person name="Ma J."/>
        </authorList>
    </citation>
    <scope>NUCLEOTIDE SEQUENCE [LARGE SCALE GENOMIC DNA]</scope>
    <source>
        <strain evidence="5">CCUG 56698</strain>
    </source>
</reference>
<sequence length="214" mass="23585">MTVTAQIPCNGEEPVRDDVEAPPLAPTARSLRTRADIRAAAFQLAGDRPVADITVDQIARAAKVSRRTFFNHFPSKNHAFIPEIEPFDPVVLERFRSRAVPDLLDAVEELVGSRAEMMGEVFSSSSPGWDIRRRNPELLPLVLGAFRDSELALRPVSADRLGVPEDDPAAFAAAALVTTVERTALDLWRHNGRAGSYLDEVHRTVRGLRAALRD</sequence>
<protein>
    <submittedName>
        <fullName evidence="4">TetR/AcrR family transcriptional regulator</fullName>
    </submittedName>
</protein>
<dbReference type="SUPFAM" id="SSF46689">
    <property type="entry name" value="Homeodomain-like"/>
    <property type="match status" value="1"/>
</dbReference>
<comment type="caution">
    <text evidence="4">The sequence shown here is derived from an EMBL/GenBank/DDBJ whole genome shotgun (WGS) entry which is preliminary data.</text>
</comment>
<dbReference type="InterPro" id="IPR009057">
    <property type="entry name" value="Homeodomain-like_sf"/>
</dbReference>
<dbReference type="InterPro" id="IPR001647">
    <property type="entry name" value="HTH_TetR"/>
</dbReference>
<evidence type="ECO:0000259" key="3">
    <source>
        <dbReference type="PROSITE" id="PS50977"/>
    </source>
</evidence>
<evidence type="ECO:0000313" key="5">
    <source>
        <dbReference type="Proteomes" id="UP001596527"/>
    </source>
</evidence>
<keyword evidence="5" id="KW-1185">Reference proteome</keyword>
<dbReference type="PROSITE" id="PS50977">
    <property type="entry name" value="HTH_TETR_2"/>
    <property type="match status" value="1"/>
</dbReference>
<organism evidence="4 5">
    <name type="scientific">Schaalia naturae</name>
    <dbReference type="NCBI Taxonomy" id="635203"/>
    <lineage>
        <taxon>Bacteria</taxon>
        <taxon>Bacillati</taxon>
        <taxon>Actinomycetota</taxon>
        <taxon>Actinomycetes</taxon>
        <taxon>Actinomycetales</taxon>
        <taxon>Actinomycetaceae</taxon>
        <taxon>Schaalia</taxon>
    </lineage>
</organism>
<name>A0ABW2SJA2_9ACTO</name>
<dbReference type="EMBL" id="JBHTEF010000001">
    <property type="protein sequence ID" value="MFC7580202.1"/>
    <property type="molecule type" value="Genomic_DNA"/>
</dbReference>
<evidence type="ECO:0000313" key="4">
    <source>
        <dbReference type="EMBL" id="MFC7580202.1"/>
    </source>
</evidence>
<dbReference type="Gene3D" id="1.10.357.10">
    <property type="entry name" value="Tetracycline Repressor, domain 2"/>
    <property type="match status" value="1"/>
</dbReference>